<dbReference type="AlphaFoldDB" id="B0CG17"/>
<name>B0CG17_ACAM1</name>
<protein>
    <recommendedName>
        <fullName evidence="1">vWA-MoxR associated protein N-terminal HTH domain-containing protein</fullName>
    </recommendedName>
</protein>
<evidence type="ECO:0000313" key="3">
    <source>
        <dbReference type="Proteomes" id="UP000000268"/>
    </source>
</evidence>
<dbReference type="EMBL" id="CP000828">
    <property type="protein sequence ID" value="ABW29464.1"/>
    <property type="molecule type" value="Genomic_DNA"/>
</dbReference>
<evidence type="ECO:0000313" key="2">
    <source>
        <dbReference type="EMBL" id="ABW29464.1"/>
    </source>
</evidence>
<dbReference type="RefSeq" id="WP_012164779.1">
    <property type="nucleotide sequence ID" value="NC_009925.1"/>
</dbReference>
<dbReference type="InterPro" id="IPR058651">
    <property type="entry name" value="HTH_VMAP-M9"/>
</dbReference>
<organism evidence="2 3">
    <name type="scientific">Acaryochloris marina (strain MBIC 11017)</name>
    <dbReference type="NCBI Taxonomy" id="329726"/>
    <lineage>
        <taxon>Bacteria</taxon>
        <taxon>Bacillati</taxon>
        <taxon>Cyanobacteriota</taxon>
        <taxon>Cyanophyceae</taxon>
        <taxon>Acaryochloridales</taxon>
        <taxon>Acaryochloridaceae</taxon>
        <taxon>Acaryochloris</taxon>
    </lineage>
</organism>
<sequence>MENDADFSWPVARDFANQLIFAATAKHLSDLEVQVLQGSWHHQTYEQMAEQLHYGAAYLNRDIGNPLWKRLGQALNEKVSKTNFKEALRRAWEQQVHAPPVVISSPAPIIEGPISPESPFYLERSGVEQLGCQTLLKPGALLRIKAPQLMGKTSLLYHLMAFAQKQAYPTVYIDMGSIDKSVLASLEKLLKWLCAMSSRQLHLTNRLSELWDSEIFGSNDNCTAYFEDHIFPEVKGPFVLGLDNVDRLFPFQDIIEDFFGMLRSWHEKGRISQQWQQLRLILVHSTEAYIPLDYHQSPFNTGVPIGLSEFTAHQIQHLAQLHQVALSEGELSKLMAMIGGHPYLVRVALSALSTRELTFMQLVQMAASDEGIYSAHLLHHWVTLQQTPDLMQAFQGVLTATASLNPVQAYKLHSMGLIKRENNQVIPRNDLYESYFQRIYSS</sequence>
<dbReference type="Gene3D" id="3.40.50.300">
    <property type="entry name" value="P-loop containing nucleotide triphosphate hydrolases"/>
    <property type="match status" value="1"/>
</dbReference>
<dbReference type="eggNOG" id="COG1672">
    <property type="taxonomic scope" value="Bacteria"/>
</dbReference>
<dbReference type="KEGG" id="amr:AM1_4487"/>
<feature type="domain" description="vWA-MoxR associated protein N-terminal HTH" evidence="1">
    <location>
        <begin position="12"/>
        <end position="90"/>
    </location>
</feature>
<proteinExistence type="predicted"/>
<dbReference type="InterPro" id="IPR027417">
    <property type="entry name" value="P-loop_NTPase"/>
</dbReference>
<dbReference type="Proteomes" id="UP000000268">
    <property type="component" value="Chromosome"/>
</dbReference>
<evidence type="ECO:0000259" key="1">
    <source>
        <dbReference type="Pfam" id="PF26355"/>
    </source>
</evidence>
<keyword evidence="3" id="KW-1185">Reference proteome</keyword>
<dbReference type="STRING" id="329726.AM1_4487"/>
<dbReference type="Pfam" id="PF14516">
    <property type="entry name" value="AAA_35"/>
    <property type="match status" value="1"/>
</dbReference>
<dbReference type="Pfam" id="PF26355">
    <property type="entry name" value="HTH_VMAP-M9"/>
    <property type="match status" value="1"/>
</dbReference>
<accession>B0CG17</accession>
<dbReference type="HOGENOM" id="CLU_021307_2_1_3"/>
<gene>
    <name evidence="2" type="ordered locus">AM1_4487</name>
</gene>
<dbReference type="SUPFAM" id="SSF52540">
    <property type="entry name" value="P-loop containing nucleoside triphosphate hydrolases"/>
    <property type="match status" value="1"/>
</dbReference>
<reference evidence="2 3" key="1">
    <citation type="journal article" date="2008" name="Proc. Natl. Acad. Sci. U.S.A.">
        <title>Niche adaptation and genome expansion in the chlorophyll d-producing cyanobacterium Acaryochloris marina.</title>
        <authorList>
            <person name="Swingley W.D."/>
            <person name="Chen M."/>
            <person name="Cheung P.C."/>
            <person name="Conrad A.L."/>
            <person name="Dejesa L.C."/>
            <person name="Hao J."/>
            <person name="Honchak B.M."/>
            <person name="Karbach L.E."/>
            <person name="Kurdoglu A."/>
            <person name="Lahiri S."/>
            <person name="Mastrian S.D."/>
            <person name="Miyashita H."/>
            <person name="Page L."/>
            <person name="Ramakrishna P."/>
            <person name="Satoh S."/>
            <person name="Sattley W.M."/>
            <person name="Shimada Y."/>
            <person name="Taylor H.L."/>
            <person name="Tomo T."/>
            <person name="Tsuchiya T."/>
            <person name="Wang Z.T."/>
            <person name="Raymond J."/>
            <person name="Mimuro M."/>
            <person name="Blankenship R.E."/>
            <person name="Touchman J.W."/>
        </authorList>
    </citation>
    <scope>NUCLEOTIDE SEQUENCE [LARGE SCALE GENOMIC DNA]</scope>
    <source>
        <strain evidence="3">MBIC 11017</strain>
    </source>
</reference>
<dbReference type="OrthoDB" id="5522963at2"/>